<dbReference type="EMBL" id="JAVDWR010000012">
    <property type="protein sequence ID" value="MDR7122124.1"/>
    <property type="molecule type" value="Genomic_DNA"/>
</dbReference>
<dbReference type="Gene3D" id="1.25.40.10">
    <property type="entry name" value="Tetratricopeptide repeat domain"/>
    <property type="match status" value="2"/>
</dbReference>
<keyword evidence="1" id="KW-1133">Transmembrane helix</keyword>
<evidence type="ECO:0000313" key="2">
    <source>
        <dbReference type="EMBL" id="MDR7122124.1"/>
    </source>
</evidence>
<evidence type="ECO:0000256" key="1">
    <source>
        <dbReference type="SAM" id="Phobius"/>
    </source>
</evidence>
<comment type="caution">
    <text evidence="2">The sequence shown here is derived from an EMBL/GenBank/DDBJ whole genome shotgun (WGS) entry which is preliminary data.</text>
</comment>
<dbReference type="InterPro" id="IPR011990">
    <property type="entry name" value="TPR-like_helical_dom_sf"/>
</dbReference>
<proteinExistence type="predicted"/>
<name>A0ABU1W2F8_9GAMM</name>
<feature type="transmembrane region" description="Helical" evidence="1">
    <location>
        <begin position="34"/>
        <end position="54"/>
    </location>
</feature>
<reference evidence="2 3" key="1">
    <citation type="submission" date="2023-07" db="EMBL/GenBank/DDBJ databases">
        <title>Sorghum-associated microbial communities from plants grown in Nebraska, USA.</title>
        <authorList>
            <person name="Schachtman D."/>
        </authorList>
    </citation>
    <scope>NUCLEOTIDE SEQUENCE [LARGE SCALE GENOMIC DNA]</scope>
    <source>
        <strain evidence="2 3">4138</strain>
    </source>
</reference>
<dbReference type="Pfam" id="PF14559">
    <property type="entry name" value="TPR_19"/>
    <property type="match status" value="1"/>
</dbReference>
<dbReference type="RefSeq" id="WP_310280044.1">
    <property type="nucleotide sequence ID" value="NZ_JAVDWR010000012.1"/>
</dbReference>
<keyword evidence="1" id="KW-0472">Membrane</keyword>
<organism evidence="2 3">
    <name type="scientific">Rheinheimera soli</name>
    <dbReference type="NCBI Taxonomy" id="443616"/>
    <lineage>
        <taxon>Bacteria</taxon>
        <taxon>Pseudomonadati</taxon>
        <taxon>Pseudomonadota</taxon>
        <taxon>Gammaproteobacteria</taxon>
        <taxon>Chromatiales</taxon>
        <taxon>Chromatiaceae</taxon>
        <taxon>Rheinheimera</taxon>
    </lineage>
</organism>
<protein>
    <submittedName>
        <fullName evidence="2">MSHA biogenesis protein MshN</fullName>
    </submittedName>
</protein>
<gene>
    <name evidence="2" type="ORF">J2W69_003081</name>
</gene>
<keyword evidence="3" id="KW-1185">Reference proteome</keyword>
<evidence type="ECO:0000313" key="3">
    <source>
        <dbReference type="Proteomes" id="UP001257909"/>
    </source>
</evidence>
<sequence>MSVINKMLRDLDKQQEQQHHRGFVSFKPQRKSHWLLWISVPFALLAGWCGQAWYMERFTIKTDQAATVSEVQQGQLHPLAAVAKLVPEVQQLAAVTTPTPGTTEQVVSLQDVVASRISPELAAELGKSKAAKPVVEVEPKLKPFTSQPVAAERVVQVQMRQPDESVNSAEPVAELFASTEVQVSEFDQAAEFVPEQESLAETNWNDSAPEVSKPRSLAIEKVQLSPQQQKDLLMQKAKKAESGGNLNQAVSHWQQVRQLEPGSSQAYLELSRLAQIQRNDEGAVQILEQASAAGVQDPKVSMALAALAVKQQNWAKALSYLEYEPDILNYTDFYALKAAALQKTNQHAQSVQVFQQLARQQPEQARWWLGMALSYDAMQQQEQALLAYRQVAVNGFGLSAASLDYVKKRIAALE</sequence>
<accession>A0ABU1W2F8</accession>
<keyword evidence="1" id="KW-0812">Transmembrane</keyword>
<dbReference type="Proteomes" id="UP001257909">
    <property type="component" value="Unassembled WGS sequence"/>
</dbReference>
<dbReference type="SUPFAM" id="SSF48452">
    <property type="entry name" value="TPR-like"/>
    <property type="match status" value="1"/>
</dbReference>